<evidence type="ECO:0000256" key="5">
    <source>
        <dbReference type="ARBA" id="ARBA00023136"/>
    </source>
</evidence>
<organism evidence="8 9">
    <name type="scientific">Hwangdonia seohaensis</name>
    <dbReference type="NCBI Taxonomy" id="1240727"/>
    <lineage>
        <taxon>Bacteria</taxon>
        <taxon>Pseudomonadati</taxon>
        <taxon>Bacteroidota</taxon>
        <taxon>Flavobacteriia</taxon>
        <taxon>Flavobacteriales</taxon>
        <taxon>Flavobacteriaceae</taxon>
        <taxon>Hwangdonia</taxon>
    </lineage>
</organism>
<dbReference type="InterPro" id="IPR003841">
    <property type="entry name" value="Na/Pi_transpt"/>
</dbReference>
<evidence type="ECO:0000256" key="3">
    <source>
        <dbReference type="ARBA" id="ARBA00022692"/>
    </source>
</evidence>
<feature type="transmembrane region" description="Helical" evidence="7">
    <location>
        <begin position="192"/>
        <end position="221"/>
    </location>
</feature>
<protein>
    <submittedName>
        <fullName evidence="8">Na/Pi cotransporter family protein</fullName>
    </submittedName>
</protein>
<keyword evidence="5 7" id="KW-0472">Membrane</keyword>
<feature type="transmembrane region" description="Helical" evidence="7">
    <location>
        <begin position="151"/>
        <end position="171"/>
    </location>
</feature>
<keyword evidence="3 7" id="KW-0812">Transmembrane</keyword>
<evidence type="ECO:0000313" key="8">
    <source>
        <dbReference type="EMBL" id="MFD1161078.1"/>
    </source>
</evidence>
<feature type="transmembrane region" description="Helical" evidence="7">
    <location>
        <begin position="233"/>
        <end position="255"/>
    </location>
</feature>
<feature type="coiled-coil region" evidence="6">
    <location>
        <begin position="506"/>
        <end position="544"/>
    </location>
</feature>
<evidence type="ECO:0000256" key="6">
    <source>
        <dbReference type="SAM" id="Coils"/>
    </source>
</evidence>
<accession>A0ABW3R7N0</accession>
<feature type="transmembrane region" description="Helical" evidence="7">
    <location>
        <begin position="5"/>
        <end position="21"/>
    </location>
</feature>
<dbReference type="Proteomes" id="UP001597163">
    <property type="component" value="Unassembled WGS sequence"/>
</dbReference>
<keyword evidence="6" id="KW-0175">Coiled coil</keyword>
<name>A0ABW3R7N0_9FLAO</name>
<feature type="transmembrane region" description="Helical" evidence="7">
    <location>
        <begin position="127"/>
        <end position="145"/>
    </location>
</feature>
<feature type="transmembrane region" description="Helical" evidence="7">
    <location>
        <begin position="307"/>
        <end position="325"/>
    </location>
</feature>
<keyword evidence="4 7" id="KW-1133">Transmembrane helix</keyword>
<comment type="caution">
    <text evidence="8">The sequence shown here is derived from an EMBL/GenBank/DDBJ whole genome shotgun (WGS) entry which is preliminary data.</text>
</comment>
<dbReference type="PANTHER" id="PTHR10010:SF46">
    <property type="entry name" value="SODIUM-DEPENDENT PHOSPHATE TRANSPORT PROTEIN 2B"/>
    <property type="match status" value="1"/>
</dbReference>
<dbReference type="RefSeq" id="WP_311935422.1">
    <property type="nucleotide sequence ID" value="NZ_JAVSCK010000001.1"/>
</dbReference>
<sequence length="589" mass="65139">MIRKTIFVVLLIIIAILLFFNPNFKTISAGVAILLFGMIMLEEGFRVFTKGPLQSILKKATNKLYKSITTGALVTGLIQSSSLVSVITISFVSAELITLAGGIGLIFGSNIGTTATAWLVAGFGLKIKVSTLAMPMLVFGIIFAFQKRTALKGVGNVLAGLGFFFLGIHYMKEGFDVFKTYFDLSQFAVSGFLGVFIYTGLGIVITTILQSSSATLALILTALAAGQIEYENALALAIGANVGTTITAVLGSLGSNTAGRRLAGAHFVFNITTGLIAIVFIFPLARLVNNLSEVLQIADTNYTLKLALFHTIFNVVGVLVMIPFIKKLEGLLQRVVKEKPDKDKDVDEPKYLNSAVLKFPGTAISALINESRYLYKNSIFEIVAHALNIHREDIKSNEKIKKIVKKSDIDFKTDVEGLYYTKVKTIYSEIIRYATTAQSDLKLNKRQIKVVSDIKIANRKMVEIIKSVKELNKNITMASASNNKQLQNEYDGFRKKLTKVLRVIYLFRTETDHAEYARKLKQLRKEAKANIRQSNTSIDRLIREDLITAKMASSLFNDYANVNDIIDKLIEIAELLYGKKDTLLENKTE</sequence>
<gene>
    <name evidence="8" type="ORF">ACFQ2E_01535</name>
</gene>
<comment type="subcellular location">
    <subcellularLocation>
        <location evidence="1">Cell membrane</location>
        <topology evidence="1">Multi-pass membrane protein</topology>
    </subcellularLocation>
</comment>
<dbReference type="EMBL" id="JBHTLJ010000001">
    <property type="protein sequence ID" value="MFD1161078.1"/>
    <property type="molecule type" value="Genomic_DNA"/>
</dbReference>
<evidence type="ECO:0000256" key="4">
    <source>
        <dbReference type="ARBA" id="ARBA00022989"/>
    </source>
</evidence>
<keyword evidence="9" id="KW-1185">Reference proteome</keyword>
<feature type="transmembrane region" description="Helical" evidence="7">
    <location>
        <begin position="97"/>
        <end position="120"/>
    </location>
</feature>
<dbReference type="Pfam" id="PF02690">
    <property type="entry name" value="Na_Pi_cotrans"/>
    <property type="match status" value="2"/>
</dbReference>
<feature type="transmembrane region" description="Helical" evidence="7">
    <location>
        <begin position="68"/>
        <end position="91"/>
    </location>
</feature>
<dbReference type="NCBIfam" id="NF037997">
    <property type="entry name" value="Na_Pi_symport"/>
    <property type="match status" value="1"/>
</dbReference>
<evidence type="ECO:0000256" key="1">
    <source>
        <dbReference type="ARBA" id="ARBA00004651"/>
    </source>
</evidence>
<keyword evidence="2" id="KW-1003">Cell membrane</keyword>
<evidence type="ECO:0000256" key="7">
    <source>
        <dbReference type="SAM" id="Phobius"/>
    </source>
</evidence>
<evidence type="ECO:0000256" key="2">
    <source>
        <dbReference type="ARBA" id="ARBA00022475"/>
    </source>
</evidence>
<evidence type="ECO:0000313" key="9">
    <source>
        <dbReference type="Proteomes" id="UP001597163"/>
    </source>
</evidence>
<dbReference type="PANTHER" id="PTHR10010">
    <property type="entry name" value="SOLUTE CARRIER FAMILY 34 SODIUM PHOSPHATE , MEMBER 2-RELATED"/>
    <property type="match status" value="1"/>
</dbReference>
<reference evidence="9" key="1">
    <citation type="journal article" date="2019" name="Int. J. Syst. Evol. Microbiol.">
        <title>The Global Catalogue of Microorganisms (GCM) 10K type strain sequencing project: providing services to taxonomists for standard genome sequencing and annotation.</title>
        <authorList>
            <consortium name="The Broad Institute Genomics Platform"/>
            <consortium name="The Broad Institute Genome Sequencing Center for Infectious Disease"/>
            <person name="Wu L."/>
            <person name="Ma J."/>
        </authorList>
    </citation>
    <scope>NUCLEOTIDE SEQUENCE [LARGE SCALE GENOMIC DNA]</scope>
    <source>
        <strain evidence="9">CCUG 63246</strain>
    </source>
</reference>
<feature type="transmembrane region" description="Helical" evidence="7">
    <location>
        <begin position="267"/>
        <end position="287"/>
    </location>
</feature>
<proteinExistence type="predicted"/>